<evidence type="ECO:0000313" key="3">
    <source>
        <dbReference type="Proteomes" id="UP000460272"/>
    </source>
</evidence>
<proteinExistence type="predicted"/>
<dbReference type="Pfam" id="PF01636">
    <property type="entry name" value="APH"/>
    <property type="match status" value="1"/>
</dbReference>
<evidence type="ECO:0000313" key="2">
    <source>
        <dbReference type="EMBL" id="TVZ00307.1"/>
    </source>
</evidence>
<feature type="domain" description="Aminoglycoside phosphotransferase" evidence="1">
    <location>
        <begin position="39"/>
        <end position="230"/>
    </location>
</feature>
<dbReference type="SUPFAM" id="SSF56112">
    <property type="entry name" value="Protein kinase-like (PK-like)"/>
    <property type="match status" value="1"/>
</dbReference>
<dbReference type="InterPro" id="IPR011009">
    <property type="entry name" value="Kinase-like_dom_sf"/>
</dbReference>
<dbReference type="AlphaFoldDB" id="A0A6P2BNU1"/>
<sequence>MAALGLCSTATAGGPRAVRWVAVPPFVKRRPPAAPGSIPAVLGMFTGEVRFYREIAPLLGVRVPACYTAEDTAEGTLLVLEDLSAWTPGADPARAARVLSGMHHRWSGAGPVRWPWLRPIGAAIDLVEELYARTWPHLVQRGDLPRPVAAFSEALVGRVTDAERAILDAGPLTIIHGDAQARNMRTGPAGEVALLDWEDVSAAPGLLDLAWLLTSSTDPGRWDEVIDAYGPAHGLHHVLPAVIVQGLLSMTGEPPGSPEARAWTARLDEACSRLR</sequence>
<gene>
    <name evidence="2" type="ORF">EAS64_37340</name>
</gene>
<reference evidence="2 3" key="1">
    <citation type="submission" date="2018-11" db="EMBL/GenBank/DDBJ databases">
        <title>Trebonia kvetii gen.nov., sp.nov., a novel acidophilic actinobacterium, and proposal of the new actinobacterial family Treboniaceae fam. nov.</title>
        <authorList>
            <person name="Rapoport D."/>
            <person name="Sagova-Mareckova M."/>
            <person name="Sedlacek I."/>
            <person name="Provaznik J."/>
            <person name="Kralova S."/>
            <person name="Pavlinic D."/>
            <person name="Benes V."/>
            <person name="Kopecky J."/>
        </authorList>
    </citation>
    <scope>NUCLEOTIDE SEQUENCE [LARGE SCALE GENOMIC DNA]</scope>
    <source>
        <strain evidence="2 3">15Tr583</strain>
    </source>
</reference>
<dbReference type="OrthoDB" id="115252at2"/>
<comment type="caution">
    <text evidence="2">The sequence shown here is derived from an EMBL/GenBank/DDBJ whole genome shotgun (WGS) entry which is preliminary data.</text>
</comment>
<evidence type="ECO:0000259" key="1">
    <source>
        <dbReference type="Pfam" id="PF01636"/>
    </source>
</evidence>
<keyword evidence="3" id="KW-1185">Reference proteome</keyword>
<protein>
    <recommendedName>
        <fullName evidence="1">Aminoglycoside phosphotransferase domain-containing protein</fullName>
    </recommendedName>
</protein>
<name>A0A6P2BNU1_9ACTN</name>
<organism evidence="2 3">
    <name type="scientific">Trebonia kvetii</name>
    <dbReference type="NCBI Taxonomy" id="2480626"/>
    <lineage>
        <taxon>Bacteria</taxon>
        <taxon>Bacillati</taxon>
        <taxon>Actinomycetota</taxon>
        <taxon>Actinomycetes</taxon>
        <taxon>Streptosporangiales</taxon>
        <taxon>Treboniaceae</taxon>
        <taxon>Trebonia</taxon>
    </lineage>
</organism>
<dbReference type="Proteomes" id="UP000460272">
    <property type="component" value="Unassembled WGS sequence"/>
</dbReference>
<dbReference type="Gene3D" id="3.90.1200.10">
    <property type="match status" value="1"/>
</dbReference>
<dbReference type="EMBL" id="RPFW01000009">
    <property type="protein sequence ID" value="TVZ00307.1"/>
    <property type="molecule type" value="Genomic_DNA"/>
</dbReference>
<accession>A0A6P2BNU1</accession>
<dbReference type="InterPro" id="IPR002575">
    <property type="entry name" value="Aminoglycoside_PTrfase"/>
</dbReference>